<organism evidence="1">
    <name type="scientific">marine metagenome</name>
    <dbReference type="NCBI Taxonomy" id="408172"/>
    <lineage>
        <taxon>unclassified sequences</taxon>
        <taxon>metagenomes</taxon>
        <taxon>ecological metagenomes</taxon>
    </lineage>
</organism>
<reference evidence="1" key="1">
    <citation type="submission" date="2018-05" db="EMBL/GenBank/DDBJ databases">
        <authorList>
            <person name="Lanie J.A."/>
            <person name="Ng W.-L."/>
            <person name="Kazmierczak K.M."/>
            <person name="Andrzejewski T.M."/>
            <person name="Davidsen T.M."/>
            <person name="Wayne K.J."/>
            <person name="Tettelin H."/>
            <person name="Glass J.I."/>
            <person name="Rusch D."/>
            <person name="Podicherti R."/>
            <person name="Tsui H.-C.T."/>
            <person name="Winkler M.E."/>
        </authorList>
    </citation>
    <scope>NUCLEOTIDE SEQUENCE</scope>
</reference>
<accession>A0A382DF26</accession>
<protein>
    <submittedName>
        <fullName evidence="1">Uncharacterized protein</fullName>
    </submittedName>
</protein>
<evidence type="ECO:0000313" key="1">
    <source>
        <dbReference type="EMBL" id="SVB36281.1"/>
    </source>
</evidence>
<proteinExistence type="predicted"/>
<name>A0A382DF26_9ZZZZ</name>
<sequence length="253" mass="29341">MSEVPNCVVTDHFMSQKIVGSFAQGIKKTPINIKKFRDYSKPLATYGILRGTEDLFHKAKIFYYIDHGYLSSSKRIFEQGKTFIDSLDGYFRVVKNDFFHSGKGNCKSDRFNKLNIRIKEKRNSGEFIILSEPSIYVKKFFQLDDWVKKTIAEISKYTDRKIYVHNKQSKVPLDLLLNKAWAFVSDQSTAGFKAMLAGVPAHFTNKTLKEINSIKEIENGDINTNIFYNLAYGQWTLNEMQSGETWEYIKKFN</sequence>
<dbReference type="EMBL" id="UINC01038784">
    <property type="protein sequence ID" value="SVB36281.1"/>
    <property type="molecule type" value="Genomic_DNA"/>
</dbReference>
<dbReference type="AlphaFoldDB" id="A0A382DF26"/>
<gene>
    <name evidence="1" type="ORF">METZ01_LOCUS189135</name>
</gene>